<gene>
    <name evidence="1" type="ORF">NPIL_609591</name>
</gene>
<sequence>MVVPSIAECKISEVVLDHLLSLQESTTLSKHSSRSCPSFCPDCISSSDDLLFHILMNQTAQKYSFRVRPQISLIPTSPLTSTVSCVAGSLILHARASLHLAFHPECS</sequence>
<evidence type="ECO:0000313" key="1">
    <source>
        <dbReference type="EMBL" id="GFS34662.1"/>
    </source>
</evidence>
<dbReference type="Proteomes" id="UP000887013">
    <property type="component" value="Unassembled WGS sequence"/>
</dbReference>
<accession>A0A8X6IAF5</accession>
<dbReference type="AlphaFoldDB" id="A0A8X6IAF5"/>
<comment type="caution">
    <text evidence="1">The sequence shown here is derived from an EMBL/GenBank/DDBJ whole genome shotgun (WGS) entry which is preliminary data.</text>
</comment>
<dbReference type="EMBL" id="BMAW01042519">
    <property type="protein sequence ID" value="GFS34662.1"/>
    <property type="molecule type" value="Genomic_DNA"/>
</dbReference>
<proteinExistence type="predicted"/>
<reference evidence="1" key="1">
    <citation type="submission" date="2020-08" db="EMBL/GenBank/DDBJ databases">
        <title>Multicomponent nature underlies the extraordinary mechanical properties of spider dragline silk.</title>
        <authorList>
            <person name="Kono N."/>
            <person name="Nakamura H."/>
            <person name="Mori M."/>
            <person name="Yoshida Y."/>
            <person name="Ohtoshi R."/>
            <person name="Malay A.D."/>
            <person name="Moran D.A.P."/>
            <person name="Tomita M."/>
            <person name="Numata K."/>
            <person name="Arakawa K."/>
        </authorList>
    </citation>
    <scope>NUCLEOTIDE SEQUENCE</scope>
</reference>
<name>A0A8X6IAF5_NEPPI</name>
<evidence type="ECO:0000313" key="2">
    <source>
        <dbReference type="Proteomes" id="UP000887013"/>
    </source>
</evidence>
<keyword evidence="2" id="KW-1185">Reference proteome</keyword>
<protein>
    <submittedName>
        <fullName evidence="1">Uncharacterized protein</fullName>
    </submittedName>
</protein>
<organism evidence="1 2">
    <name type="scientific">Nephila pilipes</name>
    <name type="common">Giant wood spider</name>
    <name type="synonym">Nephila maculata</name>
    <dbReference type="NCBI Taxonomy" id="299642"/>
    <lineage>
        <taxon>Eukaryota</taxon>
        <taxon>Metazoa</taxon>
        <taxon>Ecdysozoa</taxon>
        <taxon>Arthropoda</taxon>
        <taxon>Chelicerata</taxon>
        <taxon>Arachnida</taxon>
        <taxon>Araneae</taxon>
        <taxon>Araneomorphae</taxon>
        <taxon>Entelegynae</taxon>
        <taxon>Araneoidea</taxon>
        <taxon>Nephilidae</taxon>
        <taxon>Nephila</taxon>
    </lineage>
</organism>